<dbReference type="InterPro" id="IPR004358">
    <property type="entry name" value="Sig_transdc_His_kin-like_C"/>
</dbReference>
<comment type="cofactor">
    <cofactor evidence="2">
        <name>[4Fe-4S] cluster</name>
        <dbReference type="ChEBI" id="CHEBI:49883"/>
    </cofactor>
</comment>
<comment type="function">
    <text evidence="14">Member of the two-component regulatory system NreB/NreC involved in the control of dissimilatory nitrate/nitrite reduction in response to oxygen. NreB functions as a direct oxygen sensor histidine kinase which is autophosphorylated, in the absence of oxygen, probably at the conserved histidine residue, and transfers its phosphate group probably to a conserved aspartate residue of NreC. NreB/NreC activates the expression of the nitrate (narGHJI) and nitrite (nir) reductase operons, as well as the putative nitrate transporter gene narT.</text>
</comment>
<evidence type="ECO:0000256" key="11">
    <source>
        <dbReference type="ARBA" id="ARBA00023004"/>
    </source>
</evidence>
<dbReference type="PIRSF" id="PIRSF037434">
    <property type="entry name" value="STHK_ChrS"/>
    <property type="match status" value="1"/>
</dbReference>
<gene>
    <name evidence="18" type="ORF">FYJ43_05885</name>
</gene>
<evidence type="ECO:0000256" key="8">
    <source>
        <dbReference type="ARBA" id="ARBA00022679"/>
    </source>
</evidence>
<evidence type="ECO:0000313" key="18">
    <source>
        <dbReference type="EMBL" id="MSS45581.1"/>
    </source>
</evidence>
<evidence type="ECO:0000256" key="16">
    <source>
        <dbReference type="SAM" id="Phobius"/>
    </source>
</evidence>
<feature type="transmembrane region" description="Helical" evidence="16">
    <location>
        <begin position="77"/>
        <end position="98"/>
    </location>
</feature>
<evidence type="ECO:0000256" key="1">
    <source>
        <dbReference type="ARBA" id="ARBA00000085"/>
    </source>
</evidence>
<keyword evidence="7" id="KW-0963">Cytoplasm</keyword>
<keyword evidence="9" id="KW-0479">Metal-binding</keyword>
<name>A0A7K0J6J0_9ACTN</name>
<evidence type="ECO:0000259" key="17">
    <source>
        <dbReference type="PROSITE" id="PS50109"/>
    </source>
</evidence>
<dbReference type="PRINTS" id="PR00344">
    <property type="entry name" value="BCTRLSENSOR"/>
</dbReference>
<accession>A0A7K0J6J0</accession>
<reference evidence="18 19" key="1">
    <citation type="submission" date="2019-08" db="EMBL/GenBank/DDBJ databases">
        <title>In-depth cultivation of the pig gut microbiome towards novel bacterial diversity and tailored functional studies.</title>
        <authorList>
            <person name="Wylensek D."/>
            <person name="Hitch T.C.A."/>
            <person name="Clavel T."/>
        </authorList>
    </citation>
    <scope>NUCLEOTIDE SEQUENCE [LARGE SCALE GENOMIC DNA]</scope>
    <source>
        <strain evidence="18 19">WCA-380-WT-3A</strain>
    </source>
</reference>
<keyword evidence="11" id="KW-0408">Iron</keyword>
<comment type="catalytic activity">
    <reaction evidence="1">
        <text>ATP + protein L-histidine = ADP + protein N-phospho-L-histidine.</text>
        <dbReference type="EC" id="2.7.13.3"/>
    </reaction>
</comment>
<evidence type="ECO:0000256" key="10">
    <source>
        <dbReference type="ARBA" id="ARBA00022777"/>
    </source>
</evidence>
<dbReference type="InterPro" id="IPR017205">
    <property type="entry name" value="Sig_transdc_His_kinase_ChrS"/>
</dbReference>
<keyword evidence="16" id="KW-0812">Transmembrane</keyword>
<evidence type="ECO:0000256" key="14">
    <source>
        <dbReference type="ARBA" id="ARBA00024827"/>
    </source>
</evidence>
<dbReference type="EMBL" id="VUMG01000002">
    <property type="protein sequence ID" value="MSS45581.1"/>
    <property type="molecule type" value="Genomic_DNA"/>
</dbReference>
<evidence type="ECO:0000313" key="19">
    <source>
        <dbReference type="Proteomes" id="UP000466104"/>
    </source>
</evidence>
<dbReference type="AlphaFoldDB" id="A0A7K0J6J0"/>
<keyword evidence="13" id="KW-0411">Iron-sulfur</keyword>
<keyword evidence="16" id="KW-1133">Transmembrane helix</keyword>
<keyword evidence="12" id="KW-0902">Two-component regulatory system</keyword>
<dbReference type="InterPro" id="IPR003594">
    <property type="entry name" value="HATPase_dom"/>
</dbReference>
<comment type="caution">
    <text evidence="18">The sequence shown here is derived from an EMBL/GenBank/DDBJ whole genome shotgun (WGS) entry which is preliminary data.</text>
</comment>
<dbReference type="Proteomes" id="UP000466104">
    <property type="component" value="Unassembled WGS sequence"/>
</dbReference>
<evidence type="ECO:0000256" key="3">
    <source>
        <dbReference type="ARBA" id="ARBA00004496"/>
    </source>
</evidence>
<dbReference type="GO" id="GO:0000155">
    <property type="term" value="F:phosphorelay sensor kinase activity"/>
    <property type="evidence" value="ECO:0007669"/>
    <property type="project" value="InterPro"/>
</dbReference>
<dbReference type="Gene3D" id="3.30.565.10">
    <property type="entry name" value="Histidine kinase-like ATPase, C-terminal domain"/>
    <property type="match status" value="1"/>
</dbReference>
<dbReference type="Gene3D" id="1.20.5.1930">
    <property type="match status" value="1"/>
</dbReference>
<proteinExistence type="predicted"/>
<dbReference type="Pfam" id="PF02518">
    <property type="entry name" value="HATPase_c"/>
    <property type="match status" value="1"/>
</dbReference>
<dbReference type="EC" id="2.7.13.3" evidence="4"/>
<sequence length="404" mass="42925">MDIGHRGRAVAIEVGMQIGIQVLFAGLVIFTIAMAFVLSPPHLARILMWTALLIVVYTTLMGTHVMDRSRRALWRPLLVAALVIVSVVLAIDFPYAAYLTIPLSFVYVDHLAPLQACVAVVVGAVAIVLAVGLARGWSVGGVVGPVAGATVAVVVGLSLKAMEVQATELERLNGDLLTVQKRLAASQRQAGVLEERARLAREIHDTVSQSLSSIGLLLSAVERTAPDHPAIEQIHLAHRASSEALSETRGLIAELAPPTVARQGLPTVLERLAVTTWSIGGLHVDVDCPDTSDLPMEIQTVLLRLCQGTMSNVVRHAHANHASITIVRPSSDHVLLRVSDDGIGMDLKAPAGDGSFGLQAIRQRVEDVSGDVSITSKPGEGTIVNVDLPLPAASRVHHCLREPS</sequence>
<feature type="transmembrane region" description="Helical" evidence="16">
    <location>
        <begin position="46"/>
        <end position="65"/>
    </location>
</feature>
<comment type="subcellular location">
    <subcellularLocation>
        <location evidence="3">Cytoplasm</location>
    </subcellularLocation>
</comment>
<evidence type="ECO:0000256" key="5">
    <source>
        <dbReference type="ARBA" id="ARBA00017322"/>
    </source>
</evidence>
<feature type="transmembrane region" description="Helical" evidence="16">
    <location>
        <begin position="139"/>
        <end position="159"/>
    </location>
</feature>
<dbReference type="SUPFAM" id="SSF55874">
    <property type="entry name" value="ATPase domain of HSP90 chaperone/DNA topoisomerase II/histidine kinase"/>
    <property type="match status" value="1"/>
</dbReference>
<organism evidence="18 19">
    <name type="scientific">Cutibacterium porci</name>
    <dbReference type="NCBI Taxonomy" id="2605781"/>
    <lineage>
        <taxon>Bacteria</taxon>
        <taxon>Bacillati</taxon>
        <taxon>Actinomycetota</taxon>
        <taxon>Actinomycetes</taxon>
        <taxon>Propionibacteriales</taxon>
        <taxon>Propionibacteriaceae</taxon>
        <taxon>Cutibacterium</taxon>
    </lineage>
</organism>
<evidence type="ECO:0000256" key="2">
    <source>
        <dbReference type="ARBA" id="ARBA00001966"/>
    </source>
</evidence>
<evidence type="ECO:0000256" key="7">
    <source>
        <dbReference type="ARBA" id="ARBA00022490"/>
    </source>
</evidence>
<feature type="transmembrane region" description="Helical" evidence="16">
    <location>
        <begin position="110"/>
        <end position="132"/>
    </location>
</feature>
<evidence type="ECO:0000256" key="4">
    <source>
        <dbReference type="ARBA" id="ARBA00012438"/>
    </source>
</evidence>
<dbReference type="PANTHER" id="PTHR24421">
    <property type="entry name" value="NITRATE/NITRITE SENSOR PROTEIN NARX-RELATED"/>
    <property type="match status" value="1"/>
</dbReference>
<dbReference type="PROSITE" id="PS50109">
    <property type="entry name" value="HIS_KIN"/>
    <property type="match status" value="1"/>
</dbReference>
<dbReference type="RefSeq" id="WP_326833446.1">
    <property type="nucleotide sequence ID" value="NZ_VUMG01000002.1"/>
</dbReference>
<evidence type="ECO:0000256" key="12">
    <source>
        <dbReference type="ARBA" id="ARBA00023012"/>
    </source>
</evidence>
<dbReference type="InterPro" id="IPR050482">
    <property type="entry name" value="Sensor_HK_TwoCompSys"/>
</dbReference>
<evidence type="ECO:0000256" key="15">
    <source>
        <dbReference type="ARBA" id="ARBA00030800"/>
    </source>
</evidence>
<dbReference type="InterPro" id="IPR011712">
    <property type="entry name" value="Sig_transdc_His_kin_sub3_dim/P"/>
</dbReference>
<feature type="domain" description="Histidine kinase" evidence="17">
    <location>
        <begin position="198"/>
        <end position="392"/>
    </location>
</feature>
<dbReference type="GO" id="GO:0016020">
    <property type="term" value="C:membrane"/>
    <property type="evidence" value="ECO:0007669"/>
    <property type="project" value="InterPro"/>
</dbReference>
<dbReference type="GO" id="GO:0051539">
    <property type="term" value="F:4 iron, 4 sulfur cluster binding"/>
    <property type="evidence" value="ECO:0007669"/>
    <property type="project" value="UniProtKB-KW"/>
</dbReference>
<protein>
    <recommendedName>
        <fullName evidence="5">Oxygen sensor histidine kinase NreB</fullName>
        <ecNumber evidence="4">2.7.13.3</ecNumber>
    </recommendedName>
    <alternativeName>
        <fullName evidence="15">Nitrogen regulation protein B</fullName>
    </alternativeName>
</protein>
<dbReference type="GO" id="GO:0046983">
    <property type="term" value="F:protein dimerization activity"/>
    <property type="evidence" value="ECO:0007669"/>
    <property type="project" value="InterPro"/>
</dbReference>
<evidence type="ECO:0000256" key="13">
    <source>
        <dbReference type="ARBA" id="ARBA00023014"/>
    </source>
</evidence>
<dbReference type="GO" id="GO:0005737">
    <property type="term" value="C:cytoplasm"/>
    <property type="evidence" value="ECO:0007669"/>
    <property type="project" value="UniProtKB-SubCell"/>
</dbReference>
<dbReference type="InterPro" id="IPR036890">
    <property type="entry name" value="HATPase_C_sf"/>
</dbReference>
<dbReference type="InterPro" id="IPR005467">
    <property type="entry name" value="His_kinase_dom"/>
</dbReference>
<dbReference type="Pfam" id="PF07730">
    <property type="entry name" value="HisKA_3"/>
    <property type="match status" value="1"/>
</dbReference>
<keyword evidence="6" id="KW-0004">4Fe-4S</keyword>
<dbReference type="CDD" id="cd16917">
    <property type="entry name" value="HATPase_UhpB-NarQ-NarX-like"/>
    <property type="match status" value="1"/>
</dbReference>
<keyword evidence="8" id="KW-0808">Transferase</keyword>
<keyword evidence="10 18" id="KW-0418">Kinase</keyword>
<keyword evidence="16" id="KW-0472">Membrane</keyword>
<feature type="transmembrane region" description="Helical" evidence="16">
    <location>
        <begin position="20"/>
        <end position="40"/>
    </location>
</feature>
<evidence type="ECO:0000256" key="9">
    <source>
        <dbReference type="ARBA" id="ARBA00022723"/>
    </source>
</evidence>
<dbReference type="GO" id="GO:0046872">
    <property type="term" value="F:metal ion binding"/>
    <property type="evidence" value="ECO:0007669"/>
    <property type="project" value="UniProtKB-KW"/>
</dbReference>
<evidence type="ECO:0000256" key="6">
    <source>
        <dbReference type="ARBA" id="ARBA00022485"/>
    </source>
</evidence>
<keyword evidence="19" id="KW-1185">Reference proteome</keyword>